<keyword evidence="1" id="KW-0732">Signal</keyword>
<evidence type="ECO:0008006" key="4">
    <source>
        <dbReference type="Google" id="ProtNLM"/>
    </source>
</evidence>
<dbReference type="EMBL" id="RQVR01000002">
    <property type="protein sequence ID" value="RRJ93583.1"/>
    <property type="molecule type" value="Genomic_DNA"/>
</dbReference>
<feature type="signal peptide" evidence="1">
    <location>
        <begin position="1"/>
        <end position="16"/>
    </location>
</feature>
<dbReference type="OrthoDB" id="713374at2"/>
<evidence type="ECO:0000313" key="3">
    <source>
        <dbReference type="Proteomes" id="UP000271937"/>
    </source>
</evidence>
<name>A0A3P3WKM1_9FLAO</name>
<gene>
    <name evidence="2" type="ORF">EG849_01755</name>
</gene>
<evidence type="ECO:0000313" key="2">
    <source>
        <dbReference type="EMBL" id="RRJ93583.1"/>
    </source>
</evidence>
<comment type="caution">
    <text evidence="2">The sequence shown here is derived from an EMBL/GenBank/DDBJ whole genome shotgun (WGS) entry which is preliminary data.</text>
</comment>
<organism evidence="2 3">
    <name type="scientific">Flavobacterium macacae</name>
    <dbReference type="NCBI Taxonomy" id="2488993"/>
    <lineage>
        <taxon>Bacteria</taxon>
        <taxon>Pseudomonadati</taxon>
        <taxon>Bacteroidota</taxon>
        <taxon>Flavobacteriia</taxon>
        <taxon>Flavobacteriales</taxon>
        <taxon>Flavobacteriaceae</taxon>
        <taxon>Flavobacterium</taxon>
    </lineage>
</organism>
<accession>A0A3P3WKM1</accession>
<proteinExistence type="predicted"/>
<keyword evidence="3" id="KW-1185">Reference proteome</keyword>
<dbReference type="Proteomes" id="UP000271937">
    <property type="component" value="Unassembled WGS sequence"/>
</dbReference>
<dbReference type="RefSeq" id="WP_125011375.1">
    <property type="nucleotide sequence ID" value="NZ_RQVR01000002.1"/>
</dbReference>
<sequence length="170" mass="17938">MILASFIVLGMVQVNAQTATLNVKLKPIQTLTVNTAQQTVNLEYVTTADYQDGVTALKQDHLSVYSTGGFQVQVKSAEAAMQTGTKTMQVSTIKIKAAAGSDAVGNASYAPAISLSNQETTLLSSSNGAVNKKINVEYKGAGDNAYIDNYIAGQNPTAYTTTLTYTIVSQ</sequence>
<reference evidence="2 3" key="1">
    <citation type="submission" date="2018-11" db="EMBL/GenBank/DDBJ databases">
        <title>Flavobacterium sp. nov., YIM 102600 draft genome.</title>
        <authorList>
            <person name="Li G."/>
            <person name="Jiang Y."/>
        </authorList>
    </citation>
    <scope>NUCLEOTIDE SEQUENCE [LARGE SCALE GENOMIC DNA]</scope>
    <source>
        <strain evidence="2 3">YIM 102600</strain>
    </source>
</reference>
<evidence type="ECO:0000256" key="1">
    <source>
        <dbReference type="SAM" id="SignalP"/>
    </source>
</evidence>
<dbReference type="AlphaFoldDB" id="A0A3P3WKM1"/>
<feature type="chain" id="PRO_5018252617" description="DUF4402 domain-containing protein" evidence="1">
    <location>
        <begin position="17"/>
        <end position="170"/>
    </location>
</feature>
<protein>
    <recommendedName>
        <fullName evidence="4">DUF4402 domain-containing protein</fullName>
    </recommendedName>
</protein>